<feature type="transmembrane region" description="Helical" evidence="1">
    <location>
        <begin position="12"/>
        <end position="30"/>
    </location>
</feature>
<organism evidence="3 4">
    <name type="scientific">Lutimonas vermicola</name>
    <dbReference type="NCBI Taxonomy" id="414288"/>
    <lineage>
        <taxon>Bacteria</taxon>
        <taxon>Pseudomonadati</taxon>
        <taxon>Bacteroidota</taxon>
        <taxon>Flavobacteriia</taxon>
        <taxon>Flavobacteriales</taxon>
        <taxon>Flavobacteriaceae</taxon>
        <taxon>Lutimonas</taxon>
    </lineage>
</organism>
<keyword evidence="1" id="KW-1133">Transmembrane helix</keyword>
<reference evidence="3 4" key="1">
    <citation type="submission" date="2024-04" db="EMBL/GenBank/DDBJ databases">
        <title>whole genome sequencing of Lutimonas vermicola strain IMCC1616.</title>
        <authorList>
            <person name="Bae S.S."/>
        </authorList>
    </citation>
    <scope>NUCLEOTIDE SEQUENCE [LARGE SCALE GENOMIC DNA]</scope>
    <source>
        <strain evidence="3 4">IMCC1616</strain>
    </source>
</reference>
<dbReference type="Pfam" id="PF02470">
    <property type="entry name" value="MlaD"/>
    <property type="match status" value="1"/>
</dbReference>
<dbReference type="EMBL" id="JBCDNA010000001">
    <property type="protein sequence ID" value="MEL4454448.1"/>
    <property type="molecule type" value="Genomic_DNA"/>
</dbReference>
<name>A0ABU9KW91_9FLAO</name>
<dbReference type="InterPro" id="IPR052336">
    <property type="entry name" value="MlaD_Phospholipid_Transporter"/>
</dbReference>
<comment type="caution">
    <text evidence="3">The sequence shown here is derived from an EMBL/GenBank/DDBJ whole genome shotgun (WGS) entry which is preliminary data.</text>
</comment>
<evidence type="ECO:0000313" key="3">
    <source>
        <dbReference type="EMBL" id="MEL4454448.1"/>
    </source>
</evidence>
<gene>
    <name evidence="3" type="ORF">AABB81_00970</name>
</gene>
<keyword evidence="4" id="KW-1185">Reference proteome</keyword>
<dbReference type="InterPro" id="IPR003399">
    <property type="entry name" value="Mce/MlaD"/>
</dbReference>
<proteinExistence type="predicted"/>
<dbReference type="Proteomes" id="UP001474120">
    <property type="component" value="Unassembled WGS sequence"/>
</dbReference>
<keyword evidence="1" id="KW-0472">Membrane</keyword>
<accession>A0ABU9KW91</accession>
<evidence type="ECO:0000256" key="1">
    <source>
        <dbReference type="SAM" id="Phobius"/>
    </source>
</evidence>
<evidence type="ECO:0000313" key="4">
    <source>
        <dbReference type="Proteomes" id="UP001474120"/>
    </source>
</evidence>
<evidence type="ECO:0000259" key="2">
    <source>
        <dbReference type="Pfam" id="PF02470"/>
    </source>
</evidence>
<dbReference type="PANTHER" id="PTHR33371:SF4">
    <property type="entry name" value="INTERMEMBRANE PHOSPHOLIPID TRANSPORT SYSTEM BINDING PROTEIN MLAD"/>
    <property type="match status" value="1"/>
</dbReference>
<protein>
    <submittedName>
        <fullName evidence="3">MlaD family protein</fullName>
    </submittedName>
</protein>
<dbReference type="RefSeq" id="WP_342157992.1">
    <property type="nucleotide sequence ID" value="NZ_JBCDNA010000001.1"/>
</dbReference>
<dbReference type="PANTHER" id="PTHR33371">
    <property type="entry name" value="INTERMEMBRANE PHOSPHOLIPID TRANSPORT SYSTEM BINDING PROTEIN MLAD-RELATED"/>
    <property type="match status" value="1"/>
</dbReference>
<feature type="domain" description="Mce/MlaD" evidence="2">
    <location>
        <begin position="40"/>
        <end position="117"/>
    </location>
</feature>
<keyword evidence="1" id="KW-0812">Transmembrane</keyword>
<sequence>MRISNAQKIKLGMFVLITGFILILSLYLIGKKQNLFGNTFKITAVFNNVSGLKLGNNVRYAGINVGTVKNILMLNDTMICVDMNIEEDIVKHMKTNALAIVGSDGLVGSMVVNIIPGGPDGLPLQQGDTLKSMRKVSTADMMSTLEITNANAAELTRELLEITHAINEGKGTLGLLVNDEAMGADLKETMGNLKTASAEVAKVLDEIKDVISSVNNEENLLHVLLKDSVSAQQFRSVMGNLEKSSEDINLVIGNLNEVITNVKDGEGAFNYVTSDTILVQDIGETVKNIKKGSVMLNENLEALRHNTFFRGYFKKQEKERLREEKKRQKQKEQ</sequence>